<dbReference type="AlphaFoldDB" id="A0AAW7PN88"/>
<evidence type="ECO:0000313" key="4">
    <source>
        <dbReference type="Proteomes" id="UP001171529"/>
    </source>
</evidence>
<dbReference type="GO" id="GO:0016757">
    <property type="term" value="F:glycosyltransferase activity"/>
    <property type="evidence" value="ECO:0007669"/>
    <property type="project" value="InterPro"/>
</dbReference>
<evidence type="ECO:0000259" key="1">
    <source>
        <dbReference type="Pfam" id="PF00534"/>
    </source>
</evidence>
<feature type="domain" description="Glycosyltransferase subfamily 4-like N-terminal" evidence="2">
    <location>
        <begin position="5"/>
        <end position="154"/>
    </location>
</feature>
<dbReference type="Gene3D" id="3.40.50.2000">
    <property type="entry name" value="Glycogen Phosphorylase B"/>
    <property type="match status" value="2"/>
</dbReference>
<reference evidence="3" key="1">
    <citation type="submission" date="2022-12" db="EMBL/GenBank/DDBJ databases">
        <authorList>
            <person name="Uljanovas D."/>
        </authorList>
    </citation>
    <scope>NUCLEOTIDE SEQUENCE</scope>
    <source>
        <strain evidence="3">RCM39</strain>
    </source>
</reference>
<dbReference type="PANTHER" id="PTHR12526:SF638">
    <property type="entry name" value="SPORE COAT PROTEIN SA"/>
    <property type="match status" value="1"/>
</dbReference>
<proteinExistence type="predicted"/>
<dbReference type="RefSeq" id="WP_301344665.1">
    <property type="nucleotide sequence ID" value="NZ_JAPRAE010000005.1"/>
</dbReference>
<name>A0AAW7PN88_9BACT</name>
<dbReference type="Proteomes" id="UP001171529">
    <property type="component" value="Unassembled WGS sequence"/>
</dbReference>
<dbReference type="EMBL" id="JAPZDC010000001">
    <property type="protein sequence ID" value="MDN5062700.1"/>
    <property type="molecule type" value="Genomic_DNA"/>
</dbReference>
<dbReference type="Pfam" id="PF00534">
    <property type="entry name" value="Glycos_transf_1"/>
    <property type="match status" value="1"/>
</dbReference>
<dbReference type="InterPro" id="IPR001296">
    <property type="entry name" value="Glyco_trans_1"/>
</dbReference>
<evidence type="ECO:0000259" key="2">
    <source>
        <dbReference type="Pfam" id="PF13477"/>
    </source>
</evidence>
<evidence type="ECO:0000313" key="3">
    <source>
        <dbReference type="EMBL" id="MDN5062700.1"/>
    </source>
</evidence>
<accession>A0AAW7PN88</accession>
<feature type="domain" description="Glycosyl transferase family 1" evidence="1">
    <location>
        <begin position="189"/>
        <end position="351"/>
    </location>
</feature>
<dbReference type="CDD" id="cd03808">
    <property type="entry name" value="GT4_CapM-like"/>
    <property type="match status" value="1"/>
</dbReference>
<sequence length="372" mass="42532">MKIKKVAFLSHLDLNLYLFRLPIMIALVEKGYKVYAICPRGEKFDEFCKYGIEALEYKIKRQSLNPLKEISTIKKIYKLIKPLNLDILQNFTAKPNIYGSIAGHLAKIPLIVNAVTGLGSFYIEENKKAKFIRKIMNSLYKEANKKANYCIFQNSDDMNYFIDKKLVLKERAILIKSSGIDTQVFKPIEKEKVAYTNKKESIVVLMIARAIWHKGIKEYYEAAKILKNENIEFIFIGDTDDGNISCASKNFLKNGNVKWLGHRNDIKNQIASCDIFVLPSYREGVPRTLLEASSMGKPIVTTNSVGCKEVVDDGINGFLVPIKDSKSLAERIKKLANNYELRENMGKASREKALNEFDVKVIVEQYLRLYNV</sequence>
<dbReference type="PANTHER" id="PTHR12526">
    <property type="entry name" value="GLYCOSYLTRANSFERASE"/>
    <property type="match status" value="1"/>
</dbReference>
<organism evidence="3 4">
    <name type="scientific">Aliarcobacter butzleri</name>
    <dbReference type="NCBI Taxonomy" id="28197"/>
    <lineage>
        <taxon>Bacteria</taxon>
        <taxon>Pseudomonadati</taxon>
        <taxon>Campylobacterota</taxon>
        <taxon>Epsilonproteobacteria</taxon>
        <taxon>Campylobacterales</taxon>
        <taxon>Arcobacteraceae</taxon>
        <taxon>Aliarcobacter</taxon>
    </lineage>
</organism>
<dbReference type="Pfam" id="PF13477">
    <property type="entry name" value="Glyco_trans_4_2"/>
    <property type="match status" value="1"/>
</dbReference>
<dbReference type="InterPro" id="IPR028098">
    <property type="entry name" value="Glyco_trans_4-like_N"/>
</dbReference>
<gene>
    <name evidence="3" type="primary">pglA</name>
    <name evidence="3" type="ORF">O8C91_00680</name>
</gene>
<protein>
    <submittedName>
        <fullName evidence="3">N, N'-diacetylbacillosaminyl-diphospho-undecaprenol alpha-1,3-N-acetylgalactosaminyltransferase</fullName>
    </submittedName>
</protein>
<comment type="caution">
    <text evidence="3">The sequence shown here is derived from an EMBL/GenBank/DDBJ whole genome shotgun (WGS) entry which is preliminary data.</text>
</comment>
<reference evidence="3" key="2">
    <citation type="journal article" date="2023" name="Microorganisms">
        <title>Genomic Characterization of Arcobacter butzleri Strains Isolated from Various Sources in Lithuania.</title>
        <authorList>
            <person name="Uljanovas D."/>
            <person name="Golz G."/>
            <person name="Fleischmann S."/>
            <person name="Kudirkiene E."/>
            <person name="Kasetiene N."/>
            <person name="Grineviciene A."/>
            <person name="Tamuleviciene E."/>
            <person name="Aksomaitiene J."/>
            <person name="Alter T."/>
            <person name="Malakauskas M."/>
        </authorList>
    </citation>
    <scope>NUCLEOTIDE SEQUENCE</scope>
    <source>
        <strain evidence="3">RCM39</strain>
    </source>
</reference>
<dbReference type="SUPFAM" id="SSF53756">
    <property type="entry name" value="UDP-Glycosyltransferase/glycogen phosphorylase"/>
    <property type="match status" value="1"/>
</dbReference>